<dbReference type="SUPFAM" id="SSF52833">
    <property type="entry name" value="Thioredoxin-like"/>
    <property type="match status" value="1"/>
</dbReference>
<reference evidence="2 3" key="1">
    <citation type="submission" date="2019-04" db="EMBL/GenBank/DDBJ databases">
        <title>Shimia ponticola sp. nov., isolated from seawater.</title>
        <authorList>
            <person name="Kim Y.-O."/>
            <person name="Yoon J.-H."/>
        </authorList>
    </citation>
    <scope>NUCLEOTIDE SEQUENCE [LARGE SCALE GENOMIC DNA]</scope>
    <source>
        <strain evidence="2 3">MYP11</strain>
    </source>
</reference>
<dbReference type="Gene3D" id="3.40.30.10">
    <property type="entry name" value="Glutaredoxin"/>
    <property type="match status" value="1"/>
</dbReference>
<dbReference type="RefSeq" id="WP_136462859.1">
    <property type="nucleotide sequence ID" value="NZ_SRKY01000002.1"/>
</dbReference>
<dbReference type="InterPro" id="IPR001853">
    <property type="entry name" value="DSBA-like_thioredoxin_dom"/>
</dbReference>
<gene>
    <name evidence="2" type="ORF">E4Z66_10085</name>
</gene>
<evidence type="ECO:0000313" key="3">
    <source>
        <dbReference type="Proteomes" id="UP000306602"/>
    </source>
</evidence>
<dbReference type="AlphaFoldDB" id="A0A4S4NGJ5"/>
<sequence>MAGFGRRGLLLGGGMVAIMALWQRYGVQRRAALEFRAIHGAPGWSFASAGGISGLSGADFATIGLDEGPEPLDPALLENVLYPRRDTVPVAVFSDYFCPYCRELVPRVKALENAGVLRANWHELPLLGPLSGWAARASVAADLQDGYAEFTQALARQGVKPTASWFSTVAETAGLDGAMLRQDMAGPEVARRLQQTAAAAARLGISGTPGIAAGRKVVLGAIETDQLEALVRP</sequence>
<dbReference type="Pfam" id="PF01323">
    <property type="entry name" value="DSBA"/>
    <property type="match status" value="1"/>
</dbReference>
<dbReference type="OrthoDB" id="9780147at2"/>
<dbReference type="EMBL" id="SRKY01000002">
    <property type="protein sequence ID" value="THH37261.1"/>
    <property type="molecule type" value="Genomic_DNA"/>
</dbReference>
<comment type="caution">
    <text evidence="2">The sequence shown here is derived from an EMBL/GenBank/DDBJ whole genome shotgun (WGS) entry which is preliminary data.</text>
</comment>
<evidence type="ECO:0000313" key="2">
    <source>
        <dbReference type="EMBL" id="THH37261.1"/>
    </source>
</evidence>
<proteinExistence type="predicted"/>
<organism evidence="2 3">
    <name type="scientific">Aliishimia ponticola</name>
    <dbReference type="NCBI Taxonomy" id="2499833"/>
    <lineage>
        <taxon>Bacteria</taxon>
        <taxon>Pseudomonadati</taxon>
        <taxon>Pseudomonadota</taxon>
        <taxon>Alphaproteobacteria</taxon>
        <taxon>Rhodobacterales</taxon>
        <taxon>Paracoccaceae</taxon>
        <taxon>Aliishimia</taxon>
    </lineage>
</organism>
<dbReference type="InterPro" id="IPR036249">
    <property type="entry name" value="Thioredoxin-like_sf"/>
</dbReference>
<dbReference type="GO" id="GO:0016491">
    <property type="term" value="F:oxidoreductase activity"/>
    <property type="evidence" value="ECO:0007669"/>
    <property type="project" value="InterPro"/>
</dbReference>
<protein>
    <recommendedName>
        <fullName evidence="1">DSBA-like thioredoxin domain-containing protein</fullName>
    </recommendedName>
</protein>
<feature type="domain" description="DSBA-like thioredoxin" evidence="1">
    <location>
        <begin position="90"/>
        <end position="229"/>
    </location>
</feature>
<dbReference type="Proteomes" id="UP000306602">
    <property type="component" value="Unassembled WGS sequence"/>
</dbReference>
<accession>A0A4S4NGJ5</accession>
<name>A0A4S4NGJ5_9RHOB</name>
<keyword evidence="3" id="KW-1185">Reference proteome</keyword>
<evidence type="ECO:0000259" key="1">
    <source>
        <dbReference type="Pfam" id="PF01323"/>
    </source>
</evidence>